<name>A0A0F9GSE3_9ZZZZ</name>
<sequence length="55" mass="6523">MTLELQRRLLDLGFWWTDLTETVSNVYFGNGDIAIIGSDVEIEAWLHRRFRRKSP</sequence>
<proteinExistence type="predicted"/>
<dbReference type="AlphaFoldDB" id="A0A0F9GSE3"/>
<evidence type="ECO:0000313" key="1">
    <source>
        <dbReference type="EMBL" id="KKM01720.1"/>
    </source>
</evidence>
<gene>
    <name evidence="1" type="ORF">LCGC14_1791570</name>
</gene>
<accession>A0A0F9GSE3</accession>
<protein>
    <submittedName>
        <fullName evidence="1">Uncharacterized protein</fullName>
    </submittedName>
</protein>
<organism evidence="1">
    <name type="scientific">marine sediment metagenome</name>
    <dbReference type="NCBI Taxonomy" id="412755"/>
    <lineage>
        <taxon>unclassified sequences</taxon>
        <taxon>metagenomes</taxon>
        <taxon>ecological metagenomes</taxon>
    </lineage>
</organism>
<reference evidence="1" key="1">
    <citation type="journal article" date="2015" name="Nature">
        <title>Complex archaea that bridge the gap between prokaryotes and eukaryotes.</title>
        <authorList>
            <person name="Spang A."/>
            <person name="Saw J.H."/>
            <person name="Jorgensen S.L."/>
            <person name="Zaremba-Niedzwiedzka K."/>
            <person name="Martijn J."/>
            <person name="Lind A.E."/>
            <person name="van Eijk R."/>
            <person name="Schleper C."/>
            <person name="Guy L."/>
            <person name="Ettema T.J."/>
        </authorList>
    </citation>
    <scope>NUCLEOTIDE SEQUENCE</scope>
</reference>
<comment type="caution">
    <text evidence="1">The sequence shown here is derived from an EMBL/GenBank/DDBJ whole genome shotgun (WGS) entry which is preliminary data.</text>
</comment>
<dbReference type="EMBL" id="LAZR01017119">
    <property type="protein sequence ID" value="KKM01720.1"/>
    <property type="molecule type" value="Genomic_DNA"/>
</dbReference>